<dbReference type="EMBL" id="JAOCKX010000069">
    <property type="protein sequence ID" value="MDH2134769.1"/>
    <property type="molecule type" value="Genomic_DNA"/>
</dbReference>
<dbReference type="Proteomes" id="UP001162318">
    <property type="component" value="Unassembled WGS sequence"/>
</dbReference>
<dbReference type="AlphaFoldDB" id="A0AA42WZN4"/>
<dbReference type="Pfam" id="PF03466">
    <property type="entry name" value="LysR_substrate"/>
    <property type="match status" value="1"/>
</dbReference>
<comment type="similarity">
    <text evidence="1">Belongs to the LysR transcriptional regulatory family.</text>
</comment>
<dbReference type="InterPro" id="IPR000847">
    <property type="entry name" value="LysR_HTH_N"/>
</dbReference>
<keyword evidence="2" id="KW-0805">Transcription regulation</keyword>
<dbReference type="Gene3D" id="1.10.10.10">
    <property type="entry name" value="Winged helix-like DNA-binding domain superfamily/Winged helix DNA-binding domain"/>
    <property type="match status" value="1"/>
</dbReference>
<dbReference type="RefSeq" id="WP_279730805.1">
    <property type="nucleotide sequence ID" value="NZ_JAOCKX010000069.1"/>
</dbReference>
<feature type="domain" description="HTH lysR-type" evidence="6">
    <location>
        <begin position="1"/>
        <end position="58"/>
    </location>
</feature>
<keyword evidence="5" id="KW-0804">Transcription</keyword>
<dbReference type="PANTHER" id="PTHR30293">
    <property type="entry name" value="TRANSCRIPTIONAL REGULATORY PROTEIN NAC-RELATED"/>
    <property type="match status" value="1"/>
</dbReference>
<evidence type="ECO:0000313" key="7">
    <source>
        <dbReference type="EMBL" id="MDH2134769.1"/>
    </source>
</evidence>
<evidence type="ECO:0000256" key="5">
    <source>
        <dbReference type="ARBA" id="ARBA00023163"/>
    </source>
</evidence>
<accession>A0AA42WZN4</accession>
<reference evidence="7" key="1">
    <citation type="submission" date="2022-09" db="EMBL/GenBank/DDBJ databases">
        <title>Intensive care unit water sources are persistently colonized with multi-drug resistant bacteria and are the site of extensive horizontal gene transfer of antibiotic resistance genes.</title>
        <authorList>
            <person name="Diorio-Toth L."/>
        </authorList>
    </citation>
    <scope>NUCLEOTIDE SEQUENCE</scope>
    <source>
        <strain evidence="7">GD03659</strain>
    </source>
</reference>
<name>A0AA42WZN4_SPHYA</name>
<keyword evidence="3" id="KW-0238">DNA-binding</keyword>
<evidence type="ECO:0000256" key="3">
    <source>
        <dbReference type="ARBA" id="ARBA00023125"/>
    </source>
</evidence>
<dbReference type="PANTHER" id="PTHR30293:SF0">
    <property type="entry name" value="NITROGEN ASSIMILATION REGULATORY PROTEIN NAC"/>
    <property type="match status" value="1"/>
</dbReference>
<dbReference type="FunFam" id="1.10.10.10:FF:000001">
    <property type="entry name" value="LysR family transcriptional regulator"/>
    <property type="match status" value="1"/>
</dbReference>
<sequence length="301" mass="32855">MELKQLRYFARIAQDGSLTKAAGVLGIAQPALSRQMRMLEQELGIALFRRTARGMSLTEAGDRLLAAVASPLHEIDLATRSISKPDDRIDGEFTIGMPPGIGEVFGRSFVHSVKQNYPQIRLRMVEGNTGSLQDWLLRAVIDYAILEEPAADLRVLQRCVRDEPLMLVTQETGPDYHPLDLEETSRLPLILPSHHLGIRKTITAAAIGASIALTPAIEVDAPHLAIRLVADGLGCAILPACFATLADSHGSLALRGFADPKMNYRLFLSFRDQVRFHKGRAETCIADLLCDAIGVNTLGAE</sequence>
<dbReference type="SUPFAM" id="SSF53850">
    <property type="entry name" value="Periplasmic binding protein-like II"/>
    <property type="match status" value="1"/>
</dbReference>
<dbReference type="Gene3D" id="3.40.190.290">
    <property type="match status" value="1"/>
</dbReference>
<dbReference type="Pfam" id="PF00126">
    <property type="entry name" value="HTH_1"/>
    <property type="match status" value="1"/>
</dbReference>
<evidence type="ECO:0000256" key="1">
    <source>
        <dbReference type="ARBA" id="ARBA00009437"/>
    </source>
</evidence>
<keyword evidence="4" id="KW-0010">Activator</keyword>
<dbReference type="InterPro" id="IPR005119">
    <property type="entry name" value="LysR_subst-bd"/>
</dbReference>
<dbReference type="GO" id="GO:0003677">
    <property type="term" value="F:DNA binding"/>
    <property type="evidence" value="ECO:0007669"/>
    <property type="project" value="UniProtKB-KW"/>
</dbReference>
<dbReference type="PRINTS" id="PR00039">
    <property type="entry name" value="HTHLYSR"/>
</dbReference>
<comment type="caution">
    <text evidence="7">The sequence shown here is derived from an EMBL/GenBank/DDBJ whole genome shotgun (WGS) entry which is preliminary data.</text>
</comment>
<dbReference type="GO" id="GO:0003700">
    <property type="term" value="F:DNA-binding transcription factor activity"/>
    <property type="evidence" value="ECO:0007669"/>
    <property type="project" value="InterPro"/>
</dbReference>
<evidence type="ECO:0000256" key="2">
    <source>
        <dbReference type="ARBA" id="ARBA00023015"/>
    </source>
</evidence>
<evidence type="ECO:0000259" key="6">
    <source>
        <dbReference type="PROSITE" id="PS50931"/>
    </source>
</evidence>
<evidence type="ECO:0000256" key="4">
    <source>
        <dbReference type="ARBA" id="ARBA00023159"/>
    </source>
</evidence>
<dbReference type="GO" id="GO:2000142">
    <property type="term" value="P:regulation of DNA-templated transcription initiation"/>
    <property type="evidence" value="ECO:0007669"/>
    <property type="project" value="TreeGrafter"/>
</dbReference>
<dbReference type="InterPro" id="IPR036390">
    <property type="entry name" value="WH_DNA-bd_sf"/>
</dbReference>
<dbReference type="PROSITE" id="PS50931">
    <property type="entry name" value="HTH_LYSR"/>
    <property type="match status" value="1"/>
</dbReference>
<evidence type="ECO:0000313" key="8">
    <source>
        <dbReference type="Proteomes" id="UP001162318"/>
    </source>
</evidence>
<proteinExistence type="inferred from homology"/>
<dbReference type="SUPFAM" id="SSF46785">
    <property type="entry name" value="Winged helix' DNA-binding domain"/>
    <property type="match status" value="1"/>
</dbReference>
<organism evidence="7 8">
    <name type="scientific">Sphingobium yanoikuyae</name>
    <name type="common">Sphingomonas yanoikuyae</name>
    <dbReference type="NCBI Taxonomy" id="13690"/>
    <lineage>
        <taxon>Bacteria</taxon>
        <taxon>Pseudomonadati</taxon>
        <taxon>Pseudomonadota</taxon>
        <taxon>Alphaproteobacteria</taxon>
        <taxon>Sphingomonadales</taxon>
        <taxon>Sphingomonadaceae</taxon>
        <taxon>Sphingobium</taxon>
    </lineage>
</organism>
<dbReference type="InterPro" id="IPR036388">
    <property type="entry name" value="WH-like_DNA-bd_sf"/>
</dbReference>
<protein>
    <submittedName>
        <fullName evidence="7">LysR family transcriptional regulator</fullName>
    </submittedName>
</protein>
<gene>
    <name evidence="7" type="ORF">N5J77_26915</name>
</gene>